<keyword evidence="2" id="KW-1185">Reference proteome</keyword>
<dbReference type="OrthoDB" id="1122082at2"/>
<reference evidence="1 2" key="1">
    <citation type="submission" date="2016-11" db="EMBL/GenBank/DDBJ databases">
        <authorList>
            <person name="Jaros S."/>
            <person name="Januszkiewicz K."/>
            <person name="Wedrychowicz H."/>
        </authorList>
    </citation>
    <scope>NUCLEOTIDE SEQUENCE [LARGE SCALE GENOMIC DNA]</scope>
    <source>
        <strain evidence="1 2">DSM 26910</strain>
    </source>
</reference>
<name>A0A1M5D0M3_9BACT</name>
<dbReference type="Proteomes" id="UP000184164">
    <property type="component" value="Unassembled WGS sequence"/>
</dbReference>
<evidence type="ECO:0000313" key="2">
    <source>
        <dbReference type="Proteomes" id="UP000184164"/>
    </source>
</evidence>
<dbReference type="AlphaFoldDB" id="A0A1M5D0M3"/>
<proteinExistence type="predicted"/>
<accession>A0A1M5D0M3</accession>
<evidence type="ECO:0000313" key="1">
    <source>
        <dbReference type="EMBL" id="SHF60352.1"/>
    </source>
</evidence>
<protein>
    <submittedName>
        <fullName evidence="1">Uncharacterized protein</fullName>
    </submittedName>
</protein>
<dbReference type="RefSeq" id="WP_073002590.1">
    <property type="nucleotide sequence ID" value="NZ_FQUM01000006.1"/>
</dbReference>
<sequence length="150" mass="17399">MKTEKAMKTKTNFRKAVLRSVAVVVSFVLVSFTVSAQEFWKKVLTHSSFNEIALAMVETSAREAEAADLSVNNASWYSFDKAFDPALEMEGWMTTENYFEIATFSFQNEVDIPLKMESWMLDENLFYSHKMQEEPLEVEDWMTSADFWTI</sequence>
<gene>
    <name evidence="1" type="ORF">SAMN05444274_106338</name>
</gene>
<dbReference type="EMBL" id="FQUM01000006">
    <property type="protein sequence ID" value="SHF60352.1"/>
    <property type="molecule type" value="Genomic_DNA"/>
</dbReference>
<dbReference type="STRING" id="1484053.SAMN05444274_106338"/>
<organism evidence="1 2">
    <name type="scientific">Mariniphaga anaerophila</name>
    <dbReference type="NCBI Taxonomy" id="1484053"/>
    <lineage>
        <taxon>Bacteria</taxon>
        <taxon>Pseudomonadati</taxon>
        <taxon>Bacteroidota</taxon>
        <taxon>Bacteroidia</taxon>
        <taxon>Marinilabiliales</taxon>
        <taxon>Prolixibacteraceae</taxon>
        <taxon>Mariniphaga</taxon>
    </lineage>
</organism>